<dbReference type="EMBL" id="ON217544">
    <property type="protein sequence ID" value="UZF96937.1"/>
    <property type="molecule type" value="Genomic_DNA"/>
</dbReference>
<organismHost>
    <name type="scientific">Bos taurus</name>
    <name type="common">Bovine</name>
    <dbReference type="NCBI Taxonomy" id="9913"/>
</organismHost>
<sequence>MSPVPVYAGTLVRVVLAHAPQFKAVHGDEFFIKLAKLAYKFIYEEFCSWPVSSAQHPTGRNDFIYVNSCSDLVGDFFFLTLFLGLEVDNLDAMMAELEDYLIVNLTPHTDFELNLQVHRAQKSRRGLCIIWLLIFFAVHNGFADGMWSFRSSRRGGAQ</sequence>
<protein>
    <submittedName>
        <fullName evidence="3">E4 ORF-2</fullName>
    </submittedName>
    <submittedName>
        <fullName evidence="2">URF-2</fullName>
    </submittedName>
</protein>
<proteinExistence type="predicted"/>
<keyword evidence="1" id="KW-0812">Transmembrane</keyword>
<dbReference type="Proteomes" id="UP001164955">
    <property type="component" value="Segment"/>
</dbReference>
<reference evidence="3" key="2">
    <citation type="submission" date="2022-04" db="EMBL/GenBank/DDBJ databases">
        <title>Complete genome sequence analysis of bovine adenovirus 10, the only representative of species Bovine mastadenovirus C.</title>
        <authorList>
            <person name="Vidovszky M.Z."/>
            <person name="Podgorski I.I."/>
            <person name="Kovacs E.R."/>
            <person name="Harrach B."/>
            <person name="Benko M."/>
        </authorList>
    </citation>
    <scope>NUCLEOTIDE SEQUENCE</scope>
    <source>
        <strain evidence="3">Belfast 1</strain>
    </source>
</reference>
<evidence type="ECO:0000313" key="4">
    <source>
        <dbReference type="Proteomes" id="UP001164955"/>
    </source>
</evidence>
<dbReference type="EMBL" id="AF027599">
    <property type="protein sequence ID" value="AAL86541.1"/>
    <property type="molecule type" value="Genomic_DNA"/>
</dbReference>
<evidence type="ECO:0000313" key="3">
    <source>
        <dbReference type="EMBL" id="UZF96937.1"/>
    </source>
</evidence>
<keyword evidence="4" id="KW-1185">Reference proteome</keyword>
<organism evidence="2">
    <name type="scientific">Bovine adenovirus C serotype 10</name>
    <name type="common">BAdV-10</name>
    <name type="synonym">Mastadenovirus bos10</name>
    <dbReference type="NCBI Taxonomy" id="39788"/>
    <lineage>
        <taxon>Viruses</taxon>
        <taxon>Varidnaviria</taxon>
        <taxon>Bamfordvirae</taxon>
        <taxon>Preplasmiviricota</taxon>
        <taxon>Polisuviricotina</taxon>
        <taxon>Pharingeaviricetes</taxon>
        <taxon>Rowavirales</taxon>
        <taxon>Adenoviridae</taxon>
        <taxon>Mastadenovirus</taxon>
        <taxon>Mastadenovirus bosdecimum</taxon>
        <taxon>Bovine mastadenovirus C</taxon>
    </lineage>
</organism>
<feature type="transmembrane region" description="Helical" evidence="1">
    <location>
        <begin position="126"/>
        <end position="143"/>
    </location>
</feature>
<keyword evidence="1" id="KW-0472">Membrane</keyword>
<accession>Q8QVG1</accession>
<reference evidence="2" key="1">
    <citation type="journal article" date="2004" name="J. Gen. Virol.">
        <title>DNA sequencing and analysis of the right-hand part of the genome of the unique bovine adenovirus type 10.</title>
        <authorList>
            <person name="Ursu K."/>
            <person name="Harrach B."/>
            <person name="Matiz K."/>
            <person name="Benko M."/>
        </authorList>
    </citation>
    <scope>NUCLEOTIDE SEQUENCE</scope>
    <source>
        <strain evidence="2">Belfast 1</strain>
    </source>
</reference>
<evidence type="ECO:0000313" key="2">
    <source>
        <dbReference type="EMBL" id="AAL86541.1"/>
    </source>
</evidence>
<evidence type="ECO:0000256" key="1">
    <source>
        <dbReference type="SAM" id="Phobius"/>
    </source>
</evidence>
<keyword evidence="1" id="KW-1133">Transmembrane helix</keyword>
<name>Q8QVG1_ADEBA</name>